<evidence type="ECO:0000256" key="8">
    <source>
        <dbReference type="ARBA" id="ARBA00023136"/>
    </source>
</evidence>
<evidence type="ECO:0000313" key="13">
    <source>
        <dbReference type="Proteomes" id="UP000531840"/>
    </source>
</evidence>
<evidence type="ECO:0000256" key="1">
    <source>
        <dbReference type="ARBA" id="ARBA00004429"/>
    </source>
</evidence>
<dbReference type="CDD" id="cd03255">
    <property type="entry name" value="ABC_MJ0796_LolCDE_FtsE"/>
    <property type="match status" value="1"/>
</dbReference>
<evidence type="ECO:0000256" key="6">
    <source>
        <dbReference type="ARBA" id="ARBA00022840"/>
    </source>
</evidence>
<sequence>MLQLKNIKKEYNIAGKNSVVLDNINLSFRNAEFVSILGASGSGKTTLLNIIGGLDKYTSGSLLVSGEDTSNFSDKQWDSYRNGTIGFVFQSYNLITHLSVLENVKLALSISGISAKEATERSKEVLREVGLEDHINKKPTQLSGGQMQRVAIARALVTNPKIILADEPTGALDSKTSIQIMELIKKISKNKLVIMVTHNPELAKQYSDRIISVADGNITGDTNQFEYKKEENKYVEVPTSMSLLDSIKSSFKNLLTKKVRTFITMFAGSIGIISIGLVLSISSGMNKHIKTIEEENLSGMPISINRTQANLNMANRLESVEKDSSQKIKASENNELHKNLYSEDILGDNNTFINYLENNAKNYYKNIEFSNHYSLKSLVKDVNNEVKEVKIEGARFSRRETLFTRLSKDKSILLNDYHIVASSYEHFEYPTKPEELILYVGKDNSINKSVLRALGYNDEANLEYKDLLNKELSIVTNDNYYTEKDNNFTVAPINEELYDKGVKAKIVAIVKPNDDVFSDSLASIGYTTELEEKLINIEKNSKIVQAQKDDSSKNVLTKSKINEDNYEELLSNLGGSTKPSAIHIYPSTFENREQIVKVIENYNKEIANKYTLDSEDYNKYKISYLDMVKNITDVLSNMINTITIILTAFAAISLVVSSVMIGILTYVSVIERTKEIGILRAIGARKKDITRIFNAEAGIIGVVSGVIGVGVASLLSIPLSSAVRETINAPYFKASIPLEQIAYLIILSLFLTLIASIIPSKIAAKKKPVEALRTE</sequence>
<dbReference type="PROSITE" id="PS00211">
    <property type="entry name" value="ABC_TRANSPORTER_1"/>
    <property type="match status" value="1"/>
</dbReference>
<keyword evidence="8 10" id="KW-0472">Membrane</keyword>
<dbReference type="Gene3D" id="3.40.50.300">
    <property type="entry name" value="P-loop containing nucleotide triphosphate hydrolases"/>
    <property type="match status" value="1"/>
</dbReference>
<keyword evidence="4 10" id="KW-0812">Transmembrane</keyword>
<proteinExistence type="inferred from homology"/>
<feature type="transmembrane region" description="Helical" evidence="10">
    <location>
        <begin position="262"/>
        <end position="281"/>
    </location>
</feature>
<evidence type="ECO:0000259" key="11">
    <source>
        <dbReference type="PROSITE" id="PS50893"/>
    </source>
</evidence>
<feature type="domain" description="ABC transporter" evidence="11">
    <location>
        <begin position="2"/>
        <end position="240"/>
    </location>
</feature>
<dbReference type="GO" id="GO:0005524">
    <property type="term" value="F:ATP binding"/>
    <property type="evidence" value="ECO:0007669"/>
    <property type="project" value="UniProtKB-KW"/>
</dbReference>
<dbReference type="InterPro" id="IPR003593">
    <property type="entry name" value="AAA+_ATPase"/>
</dbReference>
<comment type="similarity">
    <text evidence="9">Belongs to the ABC transporter superfamily. Macrolide exporter (TC 3.A.1.122) family.</text>
</comment>
<dbReference type="SMART" id="SM00382">
    <property type="entry name" value="AAA"/>
    <property type="match status" value="1"/>
</dbReference>
<comment type="subcellular location">
    <subcellularLocation>
        <location evidence="1">Cell inner membrane</location>
        <topology evidence="1">Multi-pass membrane protein</topology>
    </subcellularLocation>
</comment>
<dbReference type="InterPro" id="IPR017911">
    <property type="entry name" value="MacB-like_ATP-bd"/>
</dbReference>
<evidence type="ECO:0000256" key="2">
    <source>
        <dbReference type="ARBA" id="ARBA00022448"/>
    </source>
</evidence>
<evidence type="ECO:0000256" key="5">
    <source>
        <dbReference type="ARBA" id="ARBA00022741"/>
    </source>
</evidence>
<feature type="transmembrane region" description="Helical" evidence="10">
    <location>
        <begin position="740"/>
        <end position="758"/>
    </location>
</feature>
<dbReference type="PROSITE" id="PS50893">
    <property type="entry name" value="ABC_TRANSPORTER_2"/>
    <property type="match status" value="1"/>
</dbReference>
<dbReference type="InterPro" id="IPR003439">
    <property type="entry name" value="ABC_transporter-like_ATP-bd"/>
</dbReference>
<keyword evidence="5" id="KW-0547">Nucleotide-binding</keyword>
<keyword evidence="2" id="KW-0813">Transport</keyword>
<organism evidence="12 13">
    <name type="scientific">Gemelliphila palaticanis</name>
    <dbReference type="NCBI Taxonomy" id="81950"/>
    <lineage>
        <taxon>Bacteria</taxon>
        <taxon>Bacillati</taxon>
        <taxon>Bacillota</taxon>
        <taxon>Bacilli</taxon>
        <taxon>Bacillales</taxon>
        <taxon>Gemellaceae</taxon>
        <taxon>Gemelliphila</taxon>
    </lineage>
</organism>
<keyword evidence="6 12" id="KW-0067">ATP-binding</keyword>
<reference evidence="12 13" key="1">
    <citation type="submission" date="2020-07" db="EMBL/GenBank/DDBJ databases">
        <title>MOT database genomes.</title>
        <authorList>
            <person name="Joseph S."/>
            <person name="Aduse-Opoku J."/>
            <person name="Hashim A."/>
            <person name="Wade W."/>
            <person name="Curtis M."/>
        </authorList>
    </citation>
    <scope>NUCLEOTIDE SEQUENCE [LARGE SCALE GENOMIC DNA]</scope>
    <source>
        <strain evidence="12 13">CIP 106318</strain>
    </source>
</reference>
<evidence type="ECO:0000256" key="7">
    <source>
        <dbReference type="ARBA" id="ARBA00022989"/>
    </source>
</evidence>
<dbReference type="InterPro" id="IPR027417">
    <property type="entry name" value="P-loop_NTPase"/>
</dbReference>
<dbReference type="PANTHER" id="PTHR42798:SF6">
    <property type="entry name" value="CELL DIVISION ATP-BINDING PROTEIN FTSE"/>
    <property type="match status" value="1"/>
</dbReference>
<dbReference type="InterPro" id="IPR003838">
    <property type="entry name" value="ABC3_permease_C"/>
</dbReference>
<comment type="caution">
    <text evidence="12">The sequence shown here is derived from an EMBL/GenBank/DDBJ whole genome shotgun (WGS) entry which is preliminary data.</text>
</comment>
<dbReference type="PANTHER" id="PTHR42798">
    <property type="entry name" value="LIPOPROTEIN-RELEASING SYSTEM ATP-BINDING PROTEIN LOLD"/>
    <property type="match status" value="1"/>
</dbReference>
<evidence type="ECO:0000256" key="3">
    <source>
        <dbReference type="ARBA" id="ARBA00022475"/>
    </source>
</evidence>
<evidence type="ECO:0000256" key="10">
    <source>
        <dbReference type="SAM" id="Phobius"/>
    </source>
</evidence>
<accession>A0ABX2T0E0</accession>
<feature type="transmembrane region" description="Helical" evidence="10">
    <location>
        <begin position="644"/>
        <end position="671"/>
    </location>
</feature>
<keyword evidence="7 10" id="KW-1133">Transmembrane helix</keyword>
<name>A0ABX2T0E0_9BACL</name>
<feature type="transmembrane region" description="Helical" evidence="10">
    <location>
        <begin position="692"/>
        <end position="720"/>
    </location>
</feature>
<protein>
    <submittedName>
        <fullName evidence="12">ATP-binding cassette domain-containing protein</fullName>
    </submittedName>
</protein>
<gene>
    <name evidence="12" type="ORF">HZY85_07595</name>
</gene>
<dbReference type="SUPFAM" id="SSF52540">
    <property type="entry name" value="P-loop containing nucleoside triphosphate hydrolases"/>
    <property type="match status" value="1"/>
</dbReference>
<dbReference type="Pfam" id="PF00005">
    <property type="entry name" value="ABC_tran"/>
    <property type="match status" value="1"/>
</dbReference>
<dbReference type="Pfam" id="PF02687">
    <property type="entry name" value="FtsX"/>
    <property type="match status" value="1"/>
</dbReference>
<dbReference type="RefSeq" id="WP_179941817.1">
    <property type="nucleotide sequence ID" value="NZ_JACBYF010000024.1"/>
</dbReference>
<evidence type="ECO:0000256" key="4">
    <source>
        <dbReference type="ARBA" id="ARBA00022692"/>
    </source>
</evidence>
<dbReference type="EMBL" id="JACBYF010000024">
    <property type="protein sequence ID" value="NYS48034.1"/>
    <property type="molecule type" value="Genomic_DNA"/>
</dbReference>
<keyword evidence="13" id="KW-1185">Reference proteome</keyword>
<dbReference type="Proteomes" id="UP000531840">
    <property type="component" value="Unassembled WGS sequence"/>
</dbReference>
<dbReference type="InterPro" id="IPR017871">
    <property type="entry name" value="ABC_transporter-like_CS"/>
</dbReference>
<evidence type="ECO:0000313" key="12">
    <source>
        <dbReference type="EMBL" id="NYS48034.1"/>
    </source>
</evidence>
<keyword evidence="3" id="KW-1003">Cell membrane</keyword>
<evidence type="ECO:0000256" key="9">
    <source>
        <dbReference type="ARBA" id="ARBA00038388"/>
    </source>
</evidence>